<sequence length="290" mass="28926">MTGPAAGSSGGGDEPAGSEEEATRVVPTGSDEVTRHLREPGRSGAGGGSEEPTRNLRRSALRRLAPPSAGGAGPRAGGPPSGRPRGRAPEPAVERDEFGLPRARFTPPGPLPPAPPPGRAGPSRALIAVGVLLGLLFLGVAGLGLWVILGAGGGTDAADLSTGDCVSVTVTGAATGPAVESAGCGSPESNFRVVGTGSTTATCPGDVDNAFTQVAEGAAPIAVCLDIDWAEGDCFELSGTPVRVDCGAPPGARTVRVAETLRGSVDVERCSTGAGLPYQVRDFIVCLEEF</sequence>
<gene>
    <name evidence="3" type="ORF">KDL28_08100</name>
</gene>
<feature type="region of interest" description="Disordered" evidence="1">
    <location>
        <begin position="100"/>
        <end position="119"/>
    </location>
</feature>
<organism evidence="3 4">
    <name type="scientific">Pseudonocardia humida</name>
    <dbReference type="NCBI Taxonomy" id="2800819"/>
    <lineage>
        <taxon>Bacteria</taxon>
        <taxon>Bacillati</taxon>
        <taxon>Actinomycetota</taxon>
        <taxon>Actinomycetes</taxon>
        <taxon>Pseudonocardiales</taxon>
        <taxon>Pseudonocardiaceae</taxon>
        <taxon>Pseudonocardia</taxon>
    </lineage>
</organism>
<dbReference type="EMBL" id="JAGSOV010000017">
    <property type="protein sequence ID" value="MCO1655018.1"/>
    <property type="molecule type" value="Genomic_DNA"/>
</dbReference>
<name>A0ABT0ZWB4_9PSEU</name>
<feature type="compositionally biased region" description="Pro residues" evidence="1">
    <location>
        <begin position="107"/>
        <end position="119"/>
    </location>
</feature>
<evidence type="ECO:0000313" key="4">
    <source>
        <dbReference type="Proteomes" id="UP001165283"/>
    </source>
</evidence>
<dbReference type="Proteomes" id="UP001165283">
    <property type="component" value="Unassembled WGS sequence"/>
</dbReference>
<reference evidence="3" key="1">
    <citation type="submission" date="2021-04" db="EMBL/GenBank/DDBJ databases">
        <title>Pseudonocardia sp. nov., isolated from sandy soil of mangrove forest.</title>
        <authorList>
            <person name="Zan Z."/>
            <person name="Huang R."/>
            <person name="Liu W."/>
        </authorList>
    </citation>
    <scope>NUCLEOTIDE SEQUENCE</scope>
    <source>
        <strain evidence="3">S2-4</strain>
    </source>
</reference>
<feature type="compositionally biased region" description="Basic and acidic residues" evidence="1">
    <location>
        <begin position="32"/>
        <end position="41"/>
    </location>
</feature>
<feature type="region of interest" description="Disordered" evidence="1">
    <location>
        <begin position="1"/>
        <end position="94"/>
    </location>
</feature>
<keyword evidence="2" id="KW-0812">Transmembrane</keyword>
<evidence type="ECO:0000313" key="3">
    <source>
        <dbReference type="EMBL" id="MCO1655018.1"/>
    </source>
</evidence>
<feature type="transmembrane region" description="Helical" evidence="2">
    <location>
        <begin position="125"/>
        <end position="149"/>
    </location>
</feature>
<keyword evidence="4" id="KW-1185">Reference proteome</keyword>
<feature type="compositionally biased region" description="Gly residues" evidence="1">
    <location>
        <begin position="70"/>
        <end position="80"/>
    </location>
</feature>
<proteinExistence type="predicted"/>
<evidence type="ECO:0000256" key="2">
    <source>
        <dbReference type="SAM" id="Phobius"/>
    </source>
</evidence>
<keyword evidence="2" id="KW-0472">Membrane</keyword>
<evidence type="ECO:0000256" key="1">
    <source>
        <dbReference type="SAM" id="MobiDB-lite"/>
    </source>
</evidence>
<comment type="caution">
    <text evidence="3">The sequence shown here is derived from an EMBL/GenBank/DDBJ whole genome shotgun (WGS) entry which is preliminary data.</text>
</comment>
<accession>A0ABT0ZWB4</accession>
<dbReference type="RefSeq" id="WP_252436759.1">
    <property type="nucleotide sequence ID" value="NZ_JAGSOV010000017.1"/>
</dbReference>
<keyword evidence="2" id="KW-1133">Transmembrane helix</keyword>
<protein>
    <submittedName>
        <fullName evidence="3">Uncharacterized protein</fullName>
    </submittedName>
</protein>